<gene>
    <name evidence="1" type="ORF">ECB94_16920</name>
</gene>
<reference evidence="1 2" key="1">
    <citation type="submission" date="2018-11" db="EMBL/GenBank/DDBJ databases">
        <title>Complete Genome Sequence of Vbrio mediterranei 117-T6: a Potential Pathogen Bacteria Isolated from the Conchocelis of Pyropia.</title>
        <authorList>
            <person name="Liu Q."/>
        </authorList>
    </citation>
    <scope>NUCLEOTIDE SEQUENCE [LARGE SCALE GENOMIC DNA]</scope>
    <source>
        <strain evidence="1 2">117-T6</strain>
    </source>
</reference>
<proteinExistence type="predicted"/>
<dbReference type="Proteomes" id="UP000279760">
    <property type="component" value="Chromosome 1"/>
</dbReference>
<protein>
    <submittedName>
        <fullName evidence="1">Uncharacterized protein</fullName>
    </submittedName>
</protein>
<accession>A0A3G4VIR1</accession>
<dbReference type="InterPro" id="IPR054044">
    <property type="entry name" value="PFIN"/>
</dbReference>
<sequence>MEEIAVTLEDGRTVYMCTSSKNSEYNTVVRVCPNKFRAYWKREPYPLEPDLVFGGEKEWRQDYKFGKAERGFSFGKTNPVPLPRLIAKSKTEKVAVKEKGFLFSKVVGYEEVEQLHYVGLDDGITRTIWLLANDAKFIPVLCNKKQADILSQFAGYEEK</sequence>
<dbReference type="Pfam" id="PF22162">
    <property type="entry name" value="PFIN"/>
    <property type="match status" value="1"/>
</dbReference>
<organism evidence="1 2">
    <name type="scientific">Vibrio mediterranei</name>
    <dbReference type="NCBI Taxonomy" id="689"/>
    <lineage>
        <taxon>Bacteria</taxon>
        <taxon>Pseudomonadati</taxon>
        <taxon>Pseudomonadota</taxon>
        <taxon>Gammaproteobacteria</taxon>
        <taxon>Vibrionales</taxon>
        <taxon>Vibrionaceae</taxon>
        <taxon>Vibrio</taxon>
    </lineage>
</organism>
<evidence type="ECO:0000313" key="2">
    <source>
        <dbReference type="Proteomes" id="UP000279760"/>
    </source>
</evidence>
<dbReference type="RefSeq" id="WP_124941092.1">
    <property type="nucleotide sequence ID" value="NZ_CP033577.1"/>
</dbReference>
<evidence type="ECO:0000313" key="1">
    <source>
        <dbReference type="EMBL" id="AYV22831.1"/>
    </source>
</evidence>
<dbReference type="EMBL" id="CP033577">
    <property type="protein sequence ID" value="AYV22831.1"/>
    <property type="molecule type" value="Genomic_DNA"/>
</dbReference>
<dbReference type="AlphaFoldDB" id="A0A3G4VIR1"/>
<name>A0A3G4VIR1_9VIBR</name>